<comment type="similarity">
    <text evidence="2 6">Belongs to the flavin monoamine oxidase family.</text>
</comment>
<feature type="binding site" evidence="5">
    <location>
        <position position="443"/>
    </location>
    <ligand>
        <name>FAD</name>
        <dbReference type="ChEBI" id="CHEBI:57692"/>
    </ligand>
</feature>
<reference evidence="8 9" key="1">
    <citation type="submission" date="2015-01" db="EMBL/GenBank/DDBJ databases">
        <title>The Genome Sequence of Exophiala oligosperma CBS72588.</title>
        <authorList>
            <consortium name="The Broad Institute Genomics Platform"/>
            <person name="Cuomo C."/>
            <person name="de Hoog S."/>
            <person name="Gorbushina A."/>
            <person name="Stielow B."/>
            <person name="Teixiera M."/>
            <person name="Abouelleil A."/>
            <person name="Chapman S.B."/>
            <person name="Priest M."/>
            <person name="Young S.K."/>
            <person name="Wortman J."/>
            <person name="Nusbaum C."/>
            <person name="Birren B."/>
        </authorList>
    </citation>
    <scope>NUCLEOTIDE SEQUENCE [LARGE SCALE GENOMIC DNA]</scope>
    <source>
        <strain evidence="8 9">CBS 72588</strain>
    </source>
</reference>
<dbReference type="Gene3D" id="3.50.50.60">
    <property type="entry name" value="FAD/NAD(P)-binding domain"/>
    <property type="match status" value="1"/>
</dbReference>
<dbReference type="InterPro" id="IPR002937">
    <property type="entry name" value="Amino_oxidase"/>
</dbReference>
<keyword evidence="3 6" id="KW-0560">Oxidoreductase</keyword>
<dbReference type="EC" id="1.4.3.-" evidence="6"/>
<evidence type="ECO:0000256" key="6">
    <source>
        <dbReference type="RuleBase" id="RU362067"/>
    </source>
</evidence>
<evidence type="ECO:0000256" key="1">
    <source>
        <dbReference type="ARBA" id="ARBA00001974"/>
    </source>
</evidence>
<feature type="binding site" evidence="5">
    <location>
        <begin position="35"/>
        <end position="36"/>
    </location>
    <ligand>
        <name>FAD</name>
        <dbReference type="ChEBI" id="CHEBI:57692"/>
    </ligand>
</feature>
<protein>
    <recommendedName>
        <fullName evidence="6">Amine oxidase</fullName>
        <ecNumber evidence="6">1.4.3.-</ecNumber>
    </recommendedName>
</protein>
<evidence type="ECO:0000256" key="2">
    <source>
        <dbReference type="ARBA" id="ARBA00005995"/>
    </source>
</evidence>
<keyword evidence="6" id="KW-0285">Flavoprotein</keyword>
<keyword evidence="9" id="KW-1185">Reference proteome</keyword>
<feature type="domain" description="Amine oxidase" evidence="7">
    <location>
        <begin position="15"/>
        <end position="466"/>
    </location>
</feature>
<dbReference type="PANTHER" id="PTHR43563">
    <property type="entry name" value="AMINE OXIDASE"/>
    <property type="match status" value="1"/>
</dbReference>
<dbReference type="Pfam" id="PF01593">
    <property type="entry name" value="Amino_oxidase"/>
    <property type="match status" value="1"/>
</dbReference>
<evidence type="ECO:0000256" key="3">
    <source>
        <dbReference type="ARBA" id="ARBA00023002"/>
    </source>
</evidence>
<feature type="binding site" evidence="5">
    <location>
        <position position="16"/>
    </location>
    <ligand>
        <name>FAD</name>
        <dbReference type="ChEBI" id="CHEBI:57692"/>
    </ligand>
</feature>
<feature type="binding site" evidence="5">
    <location>
        <position position="356"/>
    </location>
    <ligand>
        <name>substrate</name>
    </ligand>
</feature>
<dbReference type="SUPFAM" id="SSF51905">
    <property type="entry name" value="FAD/NAD(P)-binding domain"/>
    <property type="match status" value="1"/>
</dbReference>
<dbReference type="Gene3D" id="1.10.405.10">
    <property type="entry name" value="Guanine Nucleotide Dissociation Inhibitor, domain 1"/>
    <property type="match status" value="1"/>
</dbReference>
<dbReference type="Proteomes" id="UP000053342">
    <property type="component" value="Unassembled WGS sequence"/>
</dbReference>
<evidence type="ECO:0000259" key="7">
    <source>
        <dbReference type="Pfam" id="PF01593"/>
    </source>
</evidence>
<dbReference type="AlphaFoldDB" id="A0A0D2D483"/>
<evidence type="ECO:0000256" key="4">
    <source>
        <dbReference type="ARBA" id="ARBA00048448"/>
    </source>
</evidence>
<dbReference type="InterPro" id="IPR050703">
    <property type="entry name" value="Flavin_MAO"/>
</dbReference>
<dbReference type="GO" id="GO:0097621">
    <property type="term" value="F:monoamine oxidase activity"/>
    <property type="evidence" value="ECO:0007669"/>
    <property type="project" value="UniProtKB-EC"/>
</dbReference>
<feature type="binding site" evidence="5">
    <location>
        <position position="243"/>
    </location>
    <ligand>
        <name>FAD</name>
        <dbReference type="ChEBI" id="CHEBI:57692"/>
    </ligand>
</feature>
<dbReference type="SUPFAM" id="SSF54373">
    <property type="entry name" value="FAD-linked reductases, C-terminal domain"/>
    <property type="match status" value="1"/>
</dbReference>
<dbReference type="OrthoDB" id="5046242at2759"/>
<sequence length="477" mass="51664">MAPEVVDVVVVGAGISGLRAAGLLQRAGFSTVVLEARSRVGGKILTSDREPGMTIRQEYGAAWINDTTQDRIWALAKEFGLTPVIANSEGKVVAQDFGGNCVEFMYGNTPEYSSSVDSEACVALRDLVEKITTQNDGPLQSAASRKELDGISFEAWLAKATNHNDRACATGKVWTHAIIGCDPGEVSALFFLDYLHAGLGMMSIRSDKKDGGQYMRIAEGISAFPERLAQQLKPGSLRLESPVESIREIPGSGLTCVTIKGSRGVSCLAKRVIVSVASPVYRTIDFSPRLSPAKKTYVNSTRYSGYVKCLAVFKEPFWEANGYCGLAQSFTGPASVFRDTAVERGDNKKDYALTCFICGNYARSWSAMSTEQQHKKILEQISLLFNHGRDVTPLFVTALQSTWGDEQYNGWGCPIPTLGPGVFNECFDAFAAPEGNLHFIGNETATRWRGYLDGALRTAERGVAEVTLALSKGKAAL</sequence>
<dbReference type="PANTHER" id="PTHR43563:SF14">
    <property type="entry name" value="AMINE OXIDASE"/>
    <property type="match status" value="1"/>
</dbReference>
<keyword evidence="6" id="KW-0274">FAD</keyword>
<dbReference type="VEuPathDB" id="FungiDB:PV06_10004"/>
<dbReference type="STRING" id="215243.A0A0D2D483"/>
<gene>
    <name evidence="8" type="ORF">PV06_10004</name>
</gene>
<dbReference type="PRINTS" id="PR00757">
    <property type="entry name" value="AMINEOXDASEF"/>
</dbReference>
<dbReference type="InterPro" id="IPR001613">
    <property type="entry name" value="Flavin_amine_oxidase"/>
</dbReference>
<organism evidence="8 9">
    <name type="scientific">Exophiala oligosperma</name>
    <dbReference type="NCBI Taxonomy" id="215243"/>
    <lineage>
        <taxon>Eukaryota</taxon>
        <taxon>Fungi</taxon>
        <taxon>Dikarya</taxon>
        <taxon>Ascomycota</taxon>
        <taxon>Pezizomycotina</taxon>
        <taxon>Eurotiomycetes</taxon>
        <taxon>Chaetothyriomycetidae</taxon>
        <taxon>Chaetothyriales</taxon>
        <taxon>Herpotrichiellaceae</taxon>
        <taxon>Exophiala</taxon>
    </lineage>
</organism>
<dbReference type="HOGENOM" id="CLU_004498_0_3_1"/>
<comment type="cofactor">
    <cofactor evidence="1 6">
        <name>FAD</name>
        <dbReference type="ChEBI" id="CHEBI:57692"/>
    </cofactor>
</comment>
<dbReference type="Gene3D" id="3.90.660.10">
    <property type="match status" value="1"/>
</dbReference>
<name>A0A0D2D483_9EURO</name>
<evidence type="ECO:0000313" key="9">
    <source>
        <dbReference type="Proteomes" id="UP000053342"/>
    </source>
</evidence>
<accession>A0A0D2D483</accession>
<dbReference type="RefSeq" id="XP_016258244.1">
    <property type="nucleotide sequence ID" value="XM_016411490.1"/>
</dbReference>
<dbReference type="EMBL" id="KN847342">
    <property type="protein sequence ID" value="KIW38028.1"/>
    <property type="molecule type" value="Genomic_DNA"/>
</dbReference>
<evidence type="ECO:0000256" key="5">
    <source>
        <dbReference type="PIRSR" id="PIRSR601613-1"/>
    </source>
</evidence>
<evidence type="ECO:0000313" key="8">
    <source>
        <dbReference type="EMBL" id="KIW38028.1"/>
    </source>
</evidence>
<comment type="catalytic activity">
    <reaction evidence="4">
        <text>a secondary aliphatic amine + O2 + H2O = a primary amine + an aldehyde + H2O2</text>
        <dbReference type="Rhea" id="RHEA:26414"/>
        <dbReference type="ChEBI" id="CHEBI:15377"/>
        <dbReference type="ChEBI" id="CHEBI:15379"/>
        <dbReference type="ChEBI" id="CHEBI:16240"/>
        <dbReference type="ChEBI" id="CHEBI:17478"/>
        <dbReference type="ChEBI" id="CHEBI:58855"/>
        <dbReference type="ChEBI" id="CHEBI:65296"/>
        <dbReference type="EC" id="1.4.3.4"/>
    </reaction>
</comment>
<dbReference type="GeneID" id="27362078"/>
<proteinExistence type="inferred from homology"/>
<dbReference type="InterPro" id="IPR036188">
    <property type="entry name" value="FAD/NAD-bd_sf"/>
</dbReference>